<evidence type="ECO:0000313" key="2">
    <source>
        <dbReference type="EMBL" id="GIH60746.1"/>
    </source>
</evidence>
<reference evidence="2 3" key="1">
    <citation type="submission" date="2021-01" db="EMBL/GenBank/DDBJ databases">
        <title>Whole genome shotgun sequence of Microbispora siamensis NBRC 104113.</title>
        <authorList>
            <person name="Komaki H."/>
            <person name="Tamura T."/>
        </authorList>
    </citation>
    <scope>NUCLEOTIDE SEQUENCE [LARGE SCALE GENOMIC DNA]</scope>
    <source>
        <strain evidence="2 3">NBRC 104113</strain>
    </source>
</reference>
<proteinExistence type="predicted"/>
<dbReference type="RefSeq" id="WP_204047695.1">
    <property type="nucleotide sequence ID" value="NZ_BOOF01000005.1"/>
</dbReference>
<comment type="caution">
    <text evidence="2">The sequence shown here is derived from an EMBL/GenBank/DDBJ whole genome shotgun (WGS) entry which is preliminary data.</text>
</comment>
<accession>A0ABQ4GH53</accession>
<dbReference type="Proteomes" id="UP000660454">
    <property type="component" value="Unassembled WGS sequence"/>
</dbReference>
<dbReference type="SUPFAM" id="SSF50249">
    <property type="entry name" value="Nucleic acid-binding proteins"/>
    <property type="match status" value="1"/>
</dbReference>
<keyword evidence="1" id="KW-0472">Membrane</keyword>
<organism evidence="2 3">
    <name type="scientific">Microbispora siamensis</name>
    <dbReference type="NCBI Taxonomy" id="564413"/>
    <lineage>
        <taxon>Bacteria</taxon>
        <taxon>Bacillati</taxon>
        <taxon>Actinomycetota</taxon>
        <taxon>Actinomycetes</taxon>
        <taxon>Streptosporangiales</taxon>
        <taxon>Streptosporangiaceae</taxon>
        <taxon>Microbispora</taxon>
    </lineage>
</organism>
<dbReference type="InterPro" id="IPR012340">
    <property type="entry name" value="NA-bd_OB-fold"/>
</dbReference>
<gene>
    <name evidence="2" type="ORF">Msi02_15630</name>
</gene>
<keyword evidence="3" id="KW-1185">Reference proteome</keyword>
<dbReference type="EMBL" id="BOOF01000005">
    <property type="protein sequence ID" value="GIH60746.1"/>
    <property type="molecule type" value="Genomic_DNA"/>
</dbReference>
<evidence type="ECO:0008006" key="4">
    <source>
        <dbReference type="Google" id="ProtNLM"/>
    </source>
</evidence>
<evidence type="ECO:0000256" key="1">
    <source>
        <dbReference type="SAM" id="Phobius"/>
    </source>
</evidence>
<evidence type="ECO:0000313" key="3">
    <source>
        <dbReference type="Proteomes" id="UP000660454"/>
    </source>
</evidence>
<sequence>MNEYSWPPDYAADSKRAEEAWLATCISLPIGSLVTGTVIGRQPFGVFLKIDGVPDAVGLAEITALPSGSDLPRLHAQVSGEVIWHAEHNHQVRIRLTLPPSSTP</sequence>
<keyword evidence="1" id="KW-0812">Transmembrane</keyword>
<feature type="transmembrane region" description="Helical" evidence="1">
    <location>
        <begin position="20"/>
        <end position="39"/>
    </location>
</feature>
<name>A0ABQ4GH53_9ACTN</name>
<keyword evidence="1" id="KW-1133">Transmembrane helix</keyword>
<protein>
    <recommendedName>
        <fullName evidence="4">RNA-binding protein</fullName>
    </recommendedName>
</protein>